<accession>A0A140E7P0</accession>
<keyword evidence="1" id="KW-1133">Transmembrane helix</keyword>
<keyword evidence="1" id="KW-0812">Transmembrane</keyword>
<feature type="transmembrane region" description="Helical" evidence="1">
    <location>
        <begin position="45"/>
        <end position="67"/>
    </location>
</feature>
<reference evidence="2 3" key="1">
    <citation type="journal article" date="2015" name="Environ. Microbiol.">
        <title>Methane oxidation coupled to nitrate reduction under hypoxia by the Gammaproteobacterium Methylomonas denitrificans, sp. nov. type strain FJG1.</title>
        <authorList>
            <person name="Kits K.D."/>
            <person name="Klotz M.G."/>
            <person name="Stein L.Y."/>
        </authorList>
    </citation>
    <scope>NUCLEOTIDE SEQUENCE [LARGE SCALE GENOMIC DNA]</scope>
    <source>
        <strain evidence="2 3">FJG1</strain>
    </source>
</reference>
<dbReference type="Proteomes" id="UP000030512">
    <property type="component" value="Chromosome"/>
</dbReference>
<dbReference type="KEGG" id="mdn:JT25_023495"/>
<dbReference type="RefSeq" id="WP_036275419.1">
    <property type="nucleotide sequence ID" value="NZ_CP014476.1"/>
</dbReference>
<feature type="transmembrane region" description="Helical" evidence="1">
    <location>
        <begin position="12"/>
        <end position="33"/>
    </location>
</feature>
<keyword evidence="3" id="KW-1185">Reference proteome</keyword>
<sequence>MKNLNVALVRLLQFVVFALFTFIVLLYFGTLILLPLDIVVLITKLLHLIGIGTLFGAIVAVPVVAYLGKIVYGTPGLIQMIVENGIDLANTGKQRVEAFNKIAEAVK</sequence>
<name>A0A140E7P0_9GAMM</name>
<protein>
    <submittedName>
        <fullName evidence="2">Uncharacterized protein</fullName>
    </submittedName>
</protein>
<dbReference type="AlphaFoldDB" id="A0A140E7P0"/>
<evidence type="ECO:0000313" key="2">
    <source>
        <dbReference type="EMBL" id="AMK79414.1"/>
    </source>
</evidence>
<evidence type="ECO:0000256" key="1">
    <source>
        <dbReference type="SAM" id="Phobius"/>
    </source>
</evidence>
<dbReference type="OrthoDB" id="5573415at2"/>
<dbReference type="EMBL" id="CP014476">
    <property type="protein sequence ID" value="AMK79414.1"/>
    <property type="molecule type" value="Genomic_DNA"/>
</dbReference>
<keyword evidence="1" id="KW-0472">Membrane</keyword>
<proteinExistence type="predicted"/>
<evidence type="ECO:0000313" key="3">
    <source>
        <dbReference type="Proteomes" id="UP000030512"/>
    </source>
</evidence>
<organism evidence="2 3">
    <name type="scientific">Methylomonas denitrificans</name>
    <dbReference type="NCBI Taxonomy" id="1538553"/>
    <lineage>
        <taxon>Bacteria</taxon>
        <taxon>Pseudomonadati</taxon>
        <taxon>Pseudomonadota</taxon>
        <taxon>Gammaproteobacteria</taxon>
        <taxon>Methylococcales</taxon>
        <taxon>Methylococcaceae</taxon>
        <taxon>Methylomonas</taxon>
    </lineage>
</organism>
<gene>
    <name evidence="2" type="ORF">JT25_023495</name>
</gene>